<dbReference type="InterPro" id="IPR001412">
    <property type="entry name" value="aa-tRNA-synth_I_CS"/>
</dbReference>
<dbReference type="InterPro" id="IPR045462">
    <property type="entry name" value="aa-tRNA-synth_I_cd-bd"/>
</dbReference>
<evidence type="ECO:0000256" key="9">
    <source>
        <dbReference type="ARBA" id="ARBA00023146"/>
    </source>
</evidence>
<keyword evidence="5 11" id="KW-0436">Ligase</keyword>
<dbReference type="STRING" id="59926.EV02_0724"/>
<dbReference type="Gene3D" id="1.10.1160.10">
    <property type="entry name" value="Glutamyl-trna Synthetase, Domain 2"/>
    <property type="match status" value="1"/>
</dbReference>
<dbReference type="PANTHER" id="PTHR43311">
    <property type="entry name" value="GLUTAMATE--TRNA LIGASE"/>
    <property type="match status" value="1"/>
</dbReference>
<dbReference type="InterPro" id="IPR020752">
    <property type="entry name" value="Glu-tRNA-synth_I_codon-bd_sub1"/>
</dbReference>
<dbReference type="Gene3D" id="3.40.50.620">
    <property type="entry name" value="HUPs"/>
    <property type="match status" value="1"/>
</dbReference>
<dbReference type="RefSeq" id="WP_032520443.1">
    <property type="nucleotide sequence ID" value="NZ_CP138981.1"/>
</dbReference>
<evidence type="ECO:0000256" key="5">
    <source>
        <dbReference type="ARBA" id="ARBA00022598"/>
    </source>
</evidence>
<dbReference type="EC" id="6.1.1.17" evidence="11"/>
<dbReference type="Pfam" id="PF19269">
    <property type="entry name" value="Anticodon_2"/>
    <property type="match status" value="1"/>
</dbReference>
<dbReference type="SUPFAM" id="SSF52374">
    <property type="entry name" value="Nucleotidylyl transferase"/>
    <property type="match status" value="1"/>
</dbReference>
<comment type="caution">
    <text evidence="14">The sequence shown here is derived from an EMBL/GenBank/DDBJ whole genome shotgun (WGS) entry which is preliminary data.</text>
</comment>
<dbReference type="FunFam" id="3.40.50.620:FF:000007">
    <property type="entry name" value="Glutamate--tRNA ligase"/>
    <property type="match status" value="1"/>
</dbReference>
<dbReference type="InterPro" id="IPR008925">
    <property type="entry name" value="aa_tRNA-synth_I_cd-bd_sf"/>
</dbReference>
<protein>
    <recommendedName>
        <fullName evidence="11">Glutamate--tRNA ligase</fullName>
        <ecNumber evidence="11">6.1.1.17</ecNumber>
    </recommendedName>
    <alternativeName>
        <fullName evidence="11">Glutamyl-tRNA synthetase</fullName>
        <shortName evidence="11">GluRS</shortName>
    </alternativeName>
</protein>
<dbReference type="Gene3D" id="1.10.10.350">
    <property type="match status" value="1"/>
</dbReference>
<evidence type="ECO:0000256" key="3">
    <source>
        <dbReference type="ARBA" id="ARBA00011245"/>
    </source>
</evidence>
<feature type="domain" description="Glutamyl/glutaminyl-tRNA synthetase class Ib catalytic" evidence="12">
    <location>
        <begin position="4"/>
        <end position="318"/>
    </location>
</feature>
<keyword evidence="6 11" id="KW-0547">Nucleotide-binding</keyword>
<evidence type="ECO:0000256" key="7">
    <source>
        <dbReference type="ARBA" id="ARBA00022840"/>
    </source>
</evidence>
<dbReference type="InterPro" id="IPR020058">
    <property type="entry name" value="Glu/Gln-tRNA-synth_Ib_cat-dom"/>
</dbReference>
<evidence type="ECO:0000256" key="2">
    <source>
        <dbReference type="ARBA" id="ARBA00007894"/>
    </source>
</evidence>
<dbReference type="InterPro" id="IPR000924">
    <property type="entry name" value="Glu/Gln-tRNA-synth"/>
</dbReference>
<evidence type="ECO:0000256" key="11">
    <source>
        <dbReference type="HAMAP-Rule" id="MF_00022"/>
    </source>
</evidence>
<comment type="subcellular location">
    <subcellularLocation>
        <location evidence="1 11">Cytoplasm</location>
    </subcellularLocation>
</comment>
<comment type="catalytic activity">
    <reaction evidence="10 11">
        <text>tRNA(Glu) + L-glutamate + ATP = L-glutamyl-tRNA(Glu) + AMP + diphosphate</text>
        <dbReference type="Rhea" id="RHEA:23540"/>
        <dbReference type="Rhea" id="RHEA-COMP:9663"/>
        <dbReference type="Rhea" id="RHEA-COMP:9680"/>
        <dbReference type="ChEBI" id="CHEBI:29985"/>
        <dbReference type="ChEBI" id="CHEBI:30616"/>
        <dbReference type="ChEBI" id="CHEBI:33019"/>
        <dbReference type="ChEBI" id="CHEBI:78442"/>
        <dbReference type="ChEBI" id="CHEBI:78520"/>
        <dbReference type="ChEBI" id="CHEBI:456215"/>
        <dbReference type="EC" id="6.1.1.17"/>
    </reaction>
</comment>
<dbReference type="PRINTS" id="PR00987">
    <property type="entry name" value="TRNASYNTHGLU"/>
</dbReference>
<dbReference type="AlphaFoldDB" id="A0A0A2B2L1"/>
<dbReference type="PANTHER" id="PTHR43311:SF2">
    <property type="entry name" value="GLUTAMATE--TRNA LIGASE, MITOCHONDRIAL-RELATED"/>
    <property type="match status" value="1"/>
</dbReference>
<dbReference type="InterPro" id="IPR004527">
    <property type="entry name" value="Glu-tRNA-ligase_bac/mito"/>
</dbReference>
<comment type="subunit">
    <text evidence="3 11">Monomer.</text>
</comment>
<evidence type="ECO:0000256" key="8">
    <source>
        <dbReference type="ARBA" id="ARBA00022917"/>
    </source>
</evidence>
<evidence type="ECO:0000256" key="4">
    <source>
        <dbReference type="ARBA" id="ARBA00022490"/>
    </source>
</evidence>
<comment type="similarity">
    <text evidence="2 11">Belongs to the class-I aminoacyl-tRNA synthetase family. Glutamate--tRNA ligase type 1 subfamily.</text>
</comment>
<dbReference type="InterPro" id="IPR014729">
    <property type="entry name" value="Rossmann-like_a/b/a_fold"/>
</dbReference>
<dbReference type="EMBL" id="JNAS01000002">
    <property type="protein sequence ID" value="KGG08056.1"/>
    <property type="molecule type" value="Genomic_DNA"/>
</dbReference>
<feature type="domain" description="Aminoacyl-tRNA synthetase class I anticodon-binding" evidence="13">
    <location>
        <begin position="333"/>
        <end position="475"/>
    </location>
</feature>
<dbReference type="CDD" id="cd00808">
    <property type="entry name" value="GluRS_core"/>
    <property type="match status" value="1"/>
</dbReference>
<keyword evidence="4 11" id="KW-0963">Cytoplasm</keyword>
<dbReference type="InterPro" id="IPR020751">
    <property type="entry name" value="aa-tRNA-synth_I_codon-bd_sub2"/>
</dbReference>
<evidence type="ECO:0000313" key="14">
    <source>
        <dbReference type="EMBL" id="KGG08056.1"/>
    </source>
</evidence>
<dbReference type="SUPFAM" id="SSF48163">
    <property type="entry name" value="An anticodon-binding domain of class I aminoacyl-tRNA synthetases"/>
    <property type="match status" value="1"/>
</dbReference>
<evidence type="ECO:0000313" key="15">
    <source>
        <dbReference type="Proteomes" id="UP000030345"/>
    </source>
</evidence>
<evidence type="ECO:0000256" key="10">
    <source>
        <dbReference type="ARBA" id="ARBA00048351"/>
    </source>
</evidence>
<dbReference type="GO" id="GO:0006424">
    <property type="term" value="P:glutamyl-tRNA aminoacylation"/>
    <property type="evidence" value="ECO:0007669"/>
    <property type="project" value="UniProtKB-UniRule"/>
</dbReference>
<dbReference type="InterPro" id="IPR020061">
    <property type="entry name" value="Glu_tRNA_lig_a-bdl"/>
</dbReference>
<keyword evidence="7 11" id="KW-0067">ATP-binding</keyword>
<accession>A0A0A2B2L1</accession>
<dbReference type="InterPro" id="IPR049940">
    <property type="entry name" value="GluQ/Sye"/>
</dbReference>
<feature type="short sequence motif" description="'HIGH' region" evidence="11">
    <location>
        <begin position="9"/>
        <end position="19"/>
    </location>
</feature>
<dbReference type="HAMAP" id="MF_00022">
    <property type="entry name" value="Glu_tRNA_synth_type1"/>
    <property type="match status" value="1"/>
</dbReference>
<keyword evidence="8 11" id="KW-0648">Protein biosynthesis</keyword>
<gene>
    <name evidence="11" type="primary">gltX</name>
    <name evidence="14" type="ORF">EV02_0724</name>
</gene>
<organism evidence="14 15">
    <name type="scientific">Prochlorococcus marinus str. SB</name>
    <dbReference type="NCBI Taxonomy" id="59926"/>
    <lineage>
        <taxon>Bacteria</taxon>
        <taxon>Bacillati</taxon>
        <taxon>Cyanobacteriota</taxon>
        <taxon>Cyanophyceae</taxon>
        <taxon>Synechococcales</taxon>
        <taxon>Prochlorococcaceae</taxon>
        <taxon>Prochlorococcus</taxon>
    </lineage>
</organism>
<name>A0A0A2B2L1_PROMR</name>
<feature type="short sequence motif" description="'KMSKS' region" evidence="11">
    <location>
        <begin position="248"/>
        <end position="252"/>
    </location>
</feature>
<dbReference type="NCBIfam" id="TIGR00464">
    <property type="entry name" value="gltX_bact"/>
    <property type="match status" value="1"/>
</dbReference>
<evidence type="ECO:0000256" key="1">
    <source>
        <dbReference type="ARBA" id="ARBA00004496"/>
    </source>
</evidence>
<dbReference type="GO" id="GO:0004818">
    <property type="term" value="F:glutamate-tRNA ligase activity"/>
    <property type="evidence" value="ECO:0007669"/>
    <property type="project" value="UniProtKB-UniRule"/>
</dbReference>
<dbReference type="Gene3D" id="1.10.8.70">
    <property type="entry name" value="Glutamate-tRNA synthetase, class I, anticodon-binding domain 1"/>
    <property type="match status" value="1"/>
</dbReference>
<dbReference type="Proteomes" id="UP000030345">
    <property type="component" value="Unassembled WGS sequence"/>
</dbReference>
<evidence type="ECO:0000256" key="6">
    <source>
        <dbReference type="ARBA" id="ARBA00022741"/>
    </source>
</evidence>
<dbReference type="GO" id="GO:0005829">
    <property type="term" value="C:cytosol"/>
    <property type="evidence" value="ECO:0007669"/>
    <property type="project" value="TreeGrafter"/>
</dbReference>
<sequence length="479" mass="55731">MEKRLRLAPSPTGLFHIGTARTALFNWLYAQKIGGKFLIRIEDTDFLRSKSEYTKNILEGLKWLGLKWDEEPIKQSERISIHKSYIKKLLECGAAYRCFTTEDEIYQLREEQKKKGLPPKHDNRHRSLSKEEIEKFISQGRTSVIRFKIDEKIEIKWLDQIRGEIKWQGKDLGGDLVLSRRAKGYEIGDPLYNLAVVVDDNFMNITHVVRGEDHISNTAKQILIYKALKFNLPTFSHTPLILNSEGKKLSKRDCVTSIDEFRDMGYLPEALSNYMAFLGWSPKSAEKEILSIKEISEIFNLSDINKAGAKFSWEKLNWINSQYIKNMESIKLCEIIRKYWDDNGWVPPSQEWAYKLAILLKDSMTLLKDSIDQSKPFFLIPTIQKEGQDFLKKNDSKLSLKLILNYLIEQNTIKLNKEKAKEIINEISKMHNIKKGILMKSLRVAFFGSLSGPDLIQSWELFSESKTDRSRIERCLKSF</sequence>
<dbReference type="Pfam" id="PF00749">
    <property type="entry name" value="tRNA-synt_1c"/>
    <property type="match status" value="1"/>
</dbReference>
<dbReference type="GO" id="GO:0000049">
    <property type="term" value="F:tRNA binding"/>
    <property type="evidence" value="ECO:0007669"/>
    <property type="project" value="InterPro"/>
</dbReference>
<dbReference type="Gene3D" id="3.90.800.10">
    <property type="entry name" value="Glutamyl-tRNA Synthetase, Domain 3"/>
    <property type="match status" value="1"/>
</dbReference>
<comment type="function">
    <text evidence="11">Catalyzes the attachment of glutamate to tRNA(Glu) in a two-step reaction: glutamate is first activated by ATP to form Glu-AMP and then transferred to the acceptor end of tRNA(Glu).</text>
</comment>
<proteinExistence type="inferred from homology"/>
<dbReference type="InterPro" id="IPR033910">
    <property type="entry name" value="GluRS_core"/>
</dbReference>
<dbReference type="OrthoDB" id="9807503at2"/>
<dbReference type="PROSITE" id="PS00178">
    <property type="entry name" value="AA_TRNA_LIGASE_I"/>
    <property type="match status" value="1"/>
</dbReference>
<reference evidence="15" key="1">
    <citation type="journal article" date="2014" name="Sci. Data">
        <title>Genomes of diverse isolates of the marine cyanobacterium Prochlorococcus.</title>
        <authorList>
            <person name="Biller S."/>
            <person name="Berube P."/>
            <person name="Thompson J."/>
            <person name="Kelly L."/>
            <person name="Roggensack S."/>
            <person name="Awad L."/>
            <person name="Roache-Johnson K."/>
            <person name="Ding H."/>
            <person name="Giovannoni S.J."/>
            <person name="Moore L.R."/>
            <person name="Chisholm S.W."/>
        </authorList>
    </citation>
    <scope>NUCLEOTIDE SEQUENCE [LARGE SCALE GENOMIC DNA]</scope>
    <source>
        <strain evidence="15">SB</strain>
    </source>
</reference>
<dbReference type="GO" id="GO:0005524">
    <property type="term" value="F:ATP binding"/>
    <property type="evidence" value="ECO:0007669"/>
    <property type="project" value="UniProtKB-UniRule"/>
</dbReference>
<evidence type="ECO:0000259" key="13">
    <source>
        <dbReference type="Pfam" id="PF19269"/>
    </source>
</evidence>
<comment type="caution">
    <text evidence="11">Lacks conserved residue(s) required for the propagation of feature annotation.</text>
</comment>
<dbReference type="eggNOG" id="COG0008">
    <property type="taxonomic scope" value="Bacteria"/>
</dbReference>
<dbReference type="GO" id="GO:0008270">
    <property type="term" value="F:zinc ion binding"/>
    <property type="evidence" value="ECO:0007669"/>
    <property type="project" value="InterPro"/>
</dbReference>
<keyword evidence="9 11" id="KW-0030">Aminoacyl-tRNA synthetase</keyword>
<evidence type="ECO:0000259" key="12">
    <source>
        <dbReference type="Pfam" id="PF00749"/>
    </source>
</evidence>
<feature type="binding site" evidence="11">
    <location>
        <position position="251"/>
    </location>
    <ligand>
        <name>ATP</name>
        <dbReference type="ChEBI" id="CHEBI:30616"/>
    </ligand>
</feature>